<gene>
    <name evidence="6" type="ORF">F5891DRAFT_956874</name>
</gene>
<keyword evidence="2 6" id="KW-0121">Carboxypeptidase</keyword>
<dbReference type="EMBL" id="JABBWK010000044">
    <property type="protein sequence ID" value="KAG1897770.1"/>
    <property type="molecule type" value="Genomic_DNA"/>
</dbReference>
<keyword evidence="5" id="KW-0325">Glycoprotein</keyword>
<evidence type="ECO:0000256" key="2">
    <source>
        <dbReference type="ARBA" id="ARBA00022645"/>
    </source>
</evidence>
<evidence type="ECO:0000256" key="4">
    <source>
        <dbReference type="ARBA" id="ARBA00022801"/>
    </source>
</evidence>
<keyword evidence="3" id="KW-0645">Protease</keyword>
<dbReference type="SUPFAM" id="SSF53474">
    <property type="entry name" value="alpha/beta-Hydrolases"/>
    <property type="match status" value="1"/>
</dbReference>
<dbReference type="PANTHER" id="PTHR11802:SF452">
    <property type="entry name" value="CARBOXYPEPTIDASE"/>
    <property type="match status" value="1"/>
</dbReference>
<dbReference type="Proteomes" id="UP001195769">
    <property type="component" value="Unassembled WGS sequence"/>
</dbReference>
<dbReference type="InterPro" id="IPR029058">
    <property type="entry name" value="AB_hydrolase_fold"/>
</dbReference>
<dbReference type="PANTHER" id="PTHR11802">
    <property type="entry name" value="SERINE PROTEASE FAMILY S10 SERINE CARBOXYPEPTIDASE"/>
    <property type="match status" value="1"/>
</dbReference>
<sequence length="99" mass="11114">MGPKLCDPSVKQYSGYLNITDDKCLFFWFFESRTSPEDAPLVMWLNGGPRCSSSTGLLFELGPCNIADGGTNTTFNPHSWSTHANVIFLDQPINVRYLY</sequence>
<reference evidence="6" key="1">
    <citation type="journal article" date="2020" name="New Phytol.">
        <title>Comparative genomics reveals dynamic genome evolution in host specialist ectomycorrhizal fungi.</title>
        <authorList>
            <person name="Lofgren L.A."/>
            <person name="Nguyen N.H."/>
            <person name="Vilgalys R."/>
            <person name="Ruytinx J."/>
            <person name="Liao H.L."/>
            <person name="Branco S."/>
            <person name="Kuo A."/>
            <person name="LaButti K."/>
            <person name="Lipzen A."/>
            <person name="Andreopoulos W."/>
            <person name="Pangilinan J."/>
            <person name="Riley R."/>
            <person name="Hundley H."/>
            <person name="Na H."/>
            <person name="Barry K."/>
            <person name="Grigoriev I.V."/>
            <person name="Stajich J.E."/>
            <person name="Kennedy P.G."/>
        </authorList>
    </citation>
    <scope>NUCLEOTIDE SEQUENCE</scope>
    <source>
        <strain evidence="6">FC203</strain>
    </source>
</reference>
<dbReference type="GO" id="GO:0000324">
    <property type="term" value="C:fungal-type vacuole"/>
    <property type="evidence" value="ECO:0007669"/>
    <property type="project" value="TreeGrafter"/>
</dbReference>
<dbReference type="RefSeq" id="XP_041223346.1">
    <property type="nucleotide sequence ID" value="XM_041375433.1"/>
</dbReference>
<dbReference type="InterPro" id="IPR001563">
    <property type="entry name" value="Peptidase_S10"/>
</dbReference>
<organism evidence="6 7">
    <name type="scientific">Suillus fuscotomentosus</name>
    <dbReference type="NCBI Taxonomy" id="1912939"/>
    <lineage>
        <taxon>Eukaryota</taxon>
        <taxon>Fungi</taxon>
        <taxon>Dikarya</taxon>
        <taxon>Basidiomycota</taxon>
        <taxon>Agaricomycotina</taxon>
        <taxon>Agaricomycetes</taxon>
        <taxon>Agaricomycetidae</taxon>
        <taxon>Boletales</taxon>
        <taxon>Suillineae</taxon>
        <taxon>Suillaceae</taxon>
        <taxon>Suillus</taxon>
    </lineage>
</organism>
<name>A0AAD4E1E1_9AGAM</name>
<dbReference type="Gene3D" id="3.40.50.1820">
    <property type="entry name" value="alpha/beta hydrolase"/>
    <property type="match status" value="1"/>
</dbReference>
<dbReference type="GO" id="GO:0006508">
    <property type="term" value="P:proteolysis"/>
    <property type="evidence" value="ECO:0007669"/>
    <property type="project" value="UniProtKB-KW"/>
</dbReference>
<proteinExistence type="inferred from homology"/>
<dbReference type="GO" id="GO:0004185">
    <property type="term" value="F:serine-type carboxypeptidase activity"/>
    <property type="evidence" value="ECO:0007669"/>
    <property type="project" value="InterPro"/>
</dbReference>
<protein>
    <submittedName>
        <fullName evidence="6">Peptidase S10, serine carboxypeptidase</fullName>
    </submittedName>
</protein>
<keyword evidence="7" id="KW-1185">Reference proteome</keyword>
<evidence type="ECO:0000313" key="6">
    <source>
        <dbReference type="EMBL" id="KAG1897770.1"/>
    </source>
</evidence>
<comment type="similarity">
    <text evidence="1">Belongs to the peptidase S10 family.</text>
</comment>
<accession>A0AAD4E1E1</accession>
<keyword evidence="4" id="KW-0378">Hydrolase</keyword>
<dbReference type="GeneID" id="64669731"/>
<evidence type="ECO:0000256" key="5">
    <source>
        <dbReference type="ARBA" id="ARBA00023180"/>
    </source>
</evidence>
<evidence type="ECO:0000313" key="7">
    <source>
        <dbReference type="Proteomes" id="UP001195769"/>
    </source>
</evidence>
<dbReference type="Pfam" id="PF00450">
    <property type="entry name" value="Peptidase_S10"/>
    <property type="match status" value="1"/>
</dbReference>
<evidence type="ECO:0000256" key="3">
    <source>
        <dbReference type="ARBA" id="ARBA00022670"/>
    </source>
</evidence>
<evidence type="ECO:0000256" key="1">
    <source>
        <dbReference type="ARBA" id="ARBA00009431"/>
    </source>
</evidence>
<comment type="caution">
    <text evidence="6">The sequence shown here is derived from an EMBL/GenBank/DDBJ whole genome shotgun (WGS) entry which is preliminary data.</text>
</comment>
<dbReference type="AlphaFoldDB" id="A0AAD4E1E1"/>